<dbReference type="PROSITE" id="PS00571">
    <property type="entry name" value="AMIDASES"/>
    <property type="match status" value="1"/>
</dbReference>
<sequence length="202" mass="20686">MNPGSELLFASIATISRLLRDGELSPEDLLEAVLARQEALEPELNAFTTVLADQARRQAREAAAALAAGEGGPLTGIPLSVKDIFDIAEVPTIAGSRILREPKATADSAVHSRLRDAGAVVFGKTNMLEFAYGFVHPDHGQCNNPWDTGRTAGGSSSGSASAVAAGIGYASVGTDTGGSVRAPASFCGLVGMKPTYGRSAGS</sequence>
<feature type="domain" description="Amidase" evidence="1">
    <location>
        <begin position="28"/>
        <end position="199"/>
    </location>
</feature>
<dbReference type="RefSeq" id="WP_270953845.1">
    <property type="nucleotide sequence ID" value="NZ_JAQGLA010000110.1"/>
</dbReference>
<dbReference type="Gene3D" id="3.90.1300.10">
    <property type="entry name" value="Amidase signature (AS) domain"/>
    <property type="match status" value="1"/>
</dbReference>
<dbReference type="Pfam" id="PF01425">
    <property type="entry name" value="Amidase"/>
    <property type="match status" value="1"/>
</dbReference>
<dbReference type="PANTHER" id="PTHR11895">
    <property type="entry name" value="TRANSAMIDASE"/>
    <property type="match status" value="1"/>
</dbReference>
<protein>
    <submittedName>
        <fullName evidence="2">Amidase</fullName>
    </submittedName>
</protein>
<evidence type="ECO:0000313" key="2">
    <source>
        <dbReference type="EMBL" id="MDA3630631.1"/>
    </source>
</evidence>
<dbReference type="InterPro" id="IPR036928">
    <property type="entry name" value="AS_sf"/>
</dbReference>
<dbReference type="PANTHER" id="PTHR11895:SF176">
    <property type="entry name" value="AMIDASE AMID-RELATED"/>
    <property type="match status" value="1"/>
</dbReference>
<evidence type="ECO:0000313" key="3">
    <source>
        <dbReference type="Proteomes" id="UP001210380"/>
    </source>
</evidence>
<dbReference type="EMBL" id="JAQGLA010000110">
    <property type="protein sequence ID" value="MDA3630631.1"/>
    <property type="molecule type" value="Genomic_DNA"/>
</dbReference>
<name>A0ABT4VB65_9PSEU</name>
<keyword evidence="3" id="KW-1185">Reference proteome</keyword>
<accession>A0ABT4VB65</accession>
<dbReference type="InterPro" id="IPR020556">
    <property type="entry name" value="Amidase_CS"/>
</dbReference>
<organism evidence="2 3">
    <name type="scientific">Saccharopolyspora oryzae</name>
    <dbReference type="NCBI Taxonomy" id="2997343"/>
    <lineage>
        <taxon>Bacteria</taxon>
        <taxon>Bacillati</taxon>
        <taxon>Actinomycetota</taxon>
        <taxon>Actinomycetes</taxon>
        <taxon>Pseudonocardiales</taxon>
        <taxon>Pseudonocardiaceae</taxon>
        <taxon>Saccharopolyspora</taxon>
    </lineage>
</organism>
<evidence type="ECO:0000259" key="1">
    <source>
        <dbReference type="Pfam" id="PF01425"/>
    </source>
</evidence>
<dbReference type="InterPro" id="IPR023631">
    <property type="entry name" value="Amidase_dom"/>
</dbReference>
<comment type="caution">
    <text evidence="2">The sequence shown here is derived from an EMBL/GenBank/DDBJ whole genome shotgun (WGS) entry which is preliminary data.</text>
</comment>
<gene>
    <name evidence="2" type="ORF">OU415_34735</name>
</gene>
<dbReference type="InterPro" id="IPR000120">
    <property type="entry name" value="Amidase"/>
</dbReference>
<dbReference type="SUPFAM" id="SSF75304">
    <property type="entry name" value="Amidase signature (AS) enzymes"/>
    <property type="match status" value="1"/>
</dbReference>
<proteinExistence type="predicted"/>
<dbReference type="Proteomes" id="UP001210380">
    <property type="component" value="Unassembled WGS sequence"/>
</dbReference>
<reference evidence="2 3" key="1">
    <citation type="submission" date="2022-11" db="EMBL/GenBank/DDBJ databases">
        <title>Draft genome sequence of Saccharopolyspora sp. WRP15-2 isolated from rhizosphere soils of wild rice in Thailand.</title>
        <authorList>
            <person name="Duangmal K."/>
            <person name="Kammanee S."/>
            <person name="Muangham S."/>
        </authorList>
    </citation>
    <scope>NUCLEOTIDE SEQUENCE [LARGE SCALE GENOMIC DNA]</scope>
    <source>
        <strain evidence="2 3">WRP15-2</strain>
    </source>
</reference>